<dbReference type="PANTHER" id="PTHR33776:SF4">
    <property type="entry name" value="ENDONUCLEASE_EXONUCLEASE_PHOSPHATASE DOMAIN-CONTAINING PROTEIN"/>
    <property type="match status" value="1"/>
</dbReference>
<gene>
    <name evidence="1" type="ORF">pdam_00014650</name>
</gene>
<evidence type="ECO:0000313" key="1">
    <source>
        <dbReference type="EMBL" id="RMX42319.1"/>
    </source>
</evidence>
<dbReference type="Proteomes" id="UP000275408">
    <property type="component" value="Unassembled WGS sequence"/>
</dbReference>
<reference evidence="1 2" key="1">
    <citation type="journal article" date="2018" name="Sci. Rep.">
        <title>Comparative analysis of the Pocillopora damicornis genome highlights role of immune system in coral evolution.</title>
        <authorList>
            <person name="Cunning R."/>
            <person name="Bay R.A."/>
            <person name="Gillette P."/>
            <person name="Baker A.C."/>
            <person name="Traylor-Knowles N."/>
        </authorList>
    </citation>
    <scope>NUCLEOTIDE SEQUENCE [LARGE SCALE GENOMIC DNA]</scope>
    <source>
        <strain evidence="1">RSMAS</strain>
        <tissue evidence="1">Whole animal</tissue>
    </source>
</reference>
<sequence length="215" mass="24631">MPFFVIGVPETWLAHCTAELVNITGYNFVSNHRKSKKGGVVGIYLKNGLEYKLLEEYKFSDRDLLFPTEKNIIVDCIYRPPNQYTAMFIDNFDNIFSLISKDKKHCYSSSNLPNSGYMVEEDLNNRVTSFGDKTNFSIIHFNTRSLIRNFDQLNLLLRNLNMPFSVIGVSETWLTNCTAEHVNIRGYNFVSNHRKSKTGGGVGIYLQNGLEYNAK</sequence>
<accession>A0A3M6TLQ7</accession>
<comment type="caution">
    <text evidence="1">The sequence shown here is derived from an EMBL/GenBank/DDBJ whole genome shotgun (WGS) entry which is preliminary data.</text>
</comment>
<dbReference type="SUPFAM" id="SSF56219">
    <property type="entry name" value="DNase I-like"/>
    <property type="match status" value="1"/>
</dbReference>
<dbReference type="InterPro" id="IPR036691">
    <property type="entry name" value="Endo/exonu/phosph_ase_sf"/>
</dbReference>
<organism evidence="1 2">
    <name type="scientific">Pocillopora damicornis</name>
    <name type="common">Cauliflower coral</name>
    <name type="synonym">Millepora damicornis</name>
    <dbReference type="NCBI Taxonomy" id="46731"/>
    <lineage>
        <taxon>Eukaryota</taxon>
        <taxon>Metazoa</taxon>
        <taxon>Cnidaria</taxon>
        <taxon>Anthozoa</taxon>
        <taxon>Hexacorallia</taxon>
        <taxon>Scleractinia</taxon>
        <taxon>Astrocoeniina</taxon>
        <taxon>Pocilloporidae</taxon>
        <taxon>Pocillopora</taxon>
    </lineage>
</organism>
<dbReference type="AlphaFoldDB" id="A0A3M6TLQ7"/>
<evidence type="ECO:0008006" key="3">
    <source>
        <dbReference type="Google" id="ProtNLM"/>
    </source>
</evidence>
<evidence type="ECO:0000313" key="2">
    <source>
        <dbReference type="Proteomes" id="UP000275408"/>
    </source>
</evidence>
<dbReference type="PANTHER" id="PTHR33776">
    <property type="entry name" value="ENDO/EXONUCLEASE/PHOSPHATASE DOMAIN-CONTAINING PROTEIN"/>
    <property type="match status" value="1"/>
</dbReference>
<keyword evidence="2" id="KW-1185">Reference proteome</keyword>
<name>A0A3M6TLQ7_POCDA</name>
<dbReference type="Gene3D" id="3.60.10.10">
    <property type="entry name" value="Endonuclease/exonuclease/phosphatase"/>
    <property type="match status" value="2"/>
</dbReference>
<dbReference type="EMBL" id="RCHS01003372">
    <property type="protein sequence ID" value="RMX42319.1"/>
    <property type="molecule type" value="Genomic_DNA"/>
</dbReference>
<protein>
    <recommendedName>
        <fullName evidence="3">Endonuclease/exonuclease/phosphatase domain-containing protein</fullName>
    </recommendedName>
</protein>
<proteinExistence type="predicted"/>